<dbReference type="SUPFAM" id="SSF55781">
    <property type="entry name" value="GAF domain-like"/>
    <property type="match status" value="1"/>
</dbReference>
<organism evidence="6">
    <name type="scientific">Bosea sp. NBC_00436</name>
    <dbReference type="NCBI Taxonomy" id="2969620"/>
    <lineage>
        <taxon>Bacteria</taxon>
        <taxon>Pseudomonadati</taxon>
        <taxon>Pseudomonadota</taxon>
        <taxon>Alphaproteobacteria</taxon>
        <taxon>Hyphomicrobiales</taxon>
        <taxon>Boseaceae</taxon>
        <taxon>Bosea</taxon>
    </lineage>
</organism>
<evidence type="ECO:0000256" key="2">
    <source>
        <dbReference type="ARBA" id="ARBA00023125"/>
    </source>
</evidence>
<evidence type="ECO:0000259" key="4">
    <source>
        <dbReference type="PROSITE" id="PS51077"/>
    </source>
</evidence>
<feature type="domain" description="HTH iclR-type" evidence="4">
    <location>
        <begin position="27"/>
        <end position="89"/>
    </location>
</feature>
<gene>
    <name evidence="6" type="ORF">NWE54_23450</name>
</gene>
<dbReference type="FunFam" id="1.10.10.10:FF:000056">
    <property type="entry name" value="IclR family transcriptional regulator"/>
    <property type="match status" value="1"/>
</dbReference>
<evidence type="ECO:0000256" key="1">
    <source>
        <dbReference type="ARBA" id="ARBA00023015"/>
    </source>
</evidence>
<dbReference type="PANTHER" id="PTHR30136">
    <property type="entry name" value="HELIX-TURN-HELIX TRANSCRIPTIONAL REGULATOR, ICLR FAMILY"/>
    <property type="match status" value="1"/>
</dbReference>
<dbReference type="GO" id="GO:0003700">
    <property type="term" value="F:DNA-binding transcription factor activity"/>
    <property type="evidence" value="ECO:0007669"/>
    <property type="project" value="TreeGrafter"/>
</dbReference>
<dbReference type="SMART" id="SM00346">
    <property type="entry name" value="HTH_ICLR"/>
    <property type="match status" value="1"/>
</dbReference>
<dbReference type="InterPro" id="IPR050707">
    <property type="entry name" value="HTH_MetabolicPath_Reg"/>
</dbReference>
<reference evidence="6" key="1">
    <citation type="submission" date="2022-08" db="EMBL/GenBank/DDBJ databases">
        <title>Complete Genome Sequences of 2 Bosea sp. soil isolates.</title>
        <authorList>
            <person name="Alvarez Arevalo M."/>
            <person name="Sterndorff E.B."/>
            <person name="Faurdal D."/>
            <person name="Joergensen T.S."/>
            <person name="Weber T."/>
        </authorList>
    </citation>
    <scope>NUCLEOTIDE SEQUENCE</scope>
    <source>
        <strain evidence="6">NBC_00436</strain>
    </source>
</reference>
<dbReference type="Pfam" id="PF09339">
    <property type="entry name" value="HTH_IclR"/>
    <property type="match status" value="1"/>
</dbReference>
<accession>A0A9E8CS50</accession>
<dbReference type="GO" id="GO:0045892">
    <property type="term" value="P:negative regulation of DNA-templated transcription"/>
    <property type="evidence" value="ECO:0007669"/>
    <property type="project" value="TreeGrafter"/>
</dbReference>
<dbReference type="Gene3D" id="3.30.450.40">
    <property type="match status" value="1"/>
</dbReference>
<dbReference type="PROSITE" id="PS51078">
    <property type="entry name" value="ICLR_ED"/>
    <property type="match status" value="1"/>
</dbReference>
<dbReference type="InterPro" id="IPR005471">
    <property type="entry name" value="Tscrpt_reg_IclR_N"/>
</dbReference>
<dbReference type="PROSITE" id="PS51077">
    <property type="entry name" value="HTH_ICLR"/>
    <property type="match status" value="1"/>
</dbReference>
<name>A0A9E8CS50_9HYPH</name>
<dbReference type="InterPro" id="IPR036388">
    <property type="entry name" value="WH-like_DNA-bd_sf"/>
</dbReference>
<dbReference type="SUPFAM" id="SSF46785">
    <property type="entry name" value="Winged helix' DNA-binding domain"/>
    <property type="match status" value="1"/>
</dbReference>
<evidence type="ECO:0000259" key="5">
    <source>
        <dbReference type="PROSITE" id="PS51078"/>
    </source>
</evidence>
<dbReference type="Pfam" id="PF01614">
    <property type="entry name" value="IclR_C"/>
    <property type="match status" value="1"/>
</dbReference>
<protein>
    <submittedName>
        <fullName evidence="6">Helix-turn-helix domain-containing protein</fullName>
    </submittedName>
</protein>
<keyword evidence="3" id="KW-0804">Transcription</keyword>
<dbReference type="InterPro" id="IPR036390">
    <property type="entry name" value="WH_DNA-bd_sf"/>
</dbReference>
<dbReference type="GO" id="GO:0003677">
    <property type="term" value="F:DNA binding"/>
    <property type="evidence" value="ECO:0007669"/>
    <property type="project" value="UniProtKB-KW"/>
</dbReference>
<dbReference type="Gene3D" id="1.10.10.10">
    <property type="entry name" value="Winged helix-like DNA-binding domain superfamily/Winged helix DNA-binding domain"/>
    <property type="match status" value="1"/>
</dbReference>
<proteinExistence type="predicted"/>
<dbReference type="InterPro" id="IPR014757">
    <property type="entry name" value="Tscrpt_reg_IclR_C"/>
</dbReference>
<evidence type="ECO:0000256" key="3">
    <source>
        <dbReference type="ARBA" id="ARBA00023163"/>
    </source>
</evidence>
<dbReference type="EMBL" id="CP102774">
    <property type="protein sequence ID" value="UZF86681.1"/>
    <property type="molecule type" value="Genomic_DNA"/>
</dbReference>
<dbReference type="InterPro" id="IPR029016">
    <property type="entry name" value="GAF-like_dom_sf"/>
</dbReference>
<keyword evidence="1" id="KW-0805">Transcription regulation</keyword>
<keyword evidence="2" id="KW-0238">DNA-binding</keyword>
<dbReference type="PANTHER" id="PTHR30136:SF34">
    <property type="entry name" value="TRANSCRIPTIONAL REGULATOR"/>
    <property type="match status" value="1"/>
</dbReference>
<dbReference type="AlphaFoldDB" id="A0A9E8CS50"/>
<evidence type="ECO:0000313" key="6">
    <source>
        <dbReference type="EMBL" id="UZF86681.1"/>
    </source>
</evidence>
<sequence length="273" mass="29248">MVKHALNDDAAASSGVVVPEKANALFVGSLERGLAVLEAVATERRDVGVTEIAAKTGLDKSAAQRFAFTLQSLGYLEKNPSTRRFRLSRRVLGLAHSYLRSDPLIELATPYLSDLRQSCQKRVDLSLLDGLDIVYVVRLQSQREAFGATIVGRRIPAFCSSGGRAMLSLLPEADARALVEHSPRKPLTPHTITDVEAVMAEIARARRDGFAVCAQEALTGEIVVAAPIVDLNGLPRGAVHIAMSIADHGQDEVRARFAPMAVATARLIAGGGY</sequence>
<feature type="domain" description="IclR-ED" evidence="5">
    <location>
        <begin position="90"/>
        <end position="273"/>
    </location>
</feature>